<dbReference type="PANTHER" id="PTHR42770">
    <property type="entry name" value="AMINO ACID TRANSPORTER-RELATED"/>
    <property type="match status" value="1"/>
</dbReference>
<comment type="subcellular location">
    <subcellularLocation>
        <location evidence="1">Cell membrane</location>
        <topology evidence="1">Multi-pass membrane protein</topology>
    </subcellularLocation>
</comment>
<dbReference type="AlphaFoldDB" id="A0A073ISG0"/>
<feature type="transmembrane region" description="Helical" evidence="6">
    <location>
        <begin position="127"/>
        <end position="147"/>
    </location>
</feature>
<evidence type="ECO:0000256" key="3">
    <source>
        <dbReference type="ARBA" id="ARBA00022692"/>
    </source>
</evidence>
<dbReference type="InterPro" id="IPR002293">
    <property type="entry name" value="AA/rel_permease1"/>
</dbReference>
<proteinExistence type="predicted"/>
<reference evidence="7 8" key="1">
    <citation type="submission" date="2014-04" db="EMBL/GenBank/DDBJ databases">
        <title>Draft Genome Sequence of Synergistes jonesii.</title>
        <authorList>
            <person name="Coil D.A."/>
            <person name="Eisen J.A."/>
            <person name="Holland-Moritz H.E."/>
        </authorList>
    </citation>
    <scope>NUCLEOTIDE SEQUENCE [LARGE SCALE GENOMIC DNA]</scope>
    <source>
        <strain evidence="7 8">78-1</strain>
    </source>
</reference>
<accession>A0A073ISG0</accession>
<evidence type="ECO:0000256" key="2">
    <source>
        <dbReference type="ARBA" id="ARBA00022475"/>
    </source>
</evidence>
<dbReference type="InterPro" id="IPR050367">
    <property type="entry name" value="APC_superfamily"/>
</dbReference>
<dbReference type="GO" id="GO:0022857">
    <property type="term" value="F:transmembrane transporter activity"/>
    <property type="evidence" value="ECO:0007669"/>
    <property type="project" value="InterPro"/>
</dbReference>
<dbReference type="PANTHER" id="PTHR42770:SF7">
    <property type="entry name" value="MEMBRANE PROTEIN"/>
    <property type="match status" value="1"/>
</dbReference>
<dbReference type="Gene3D" id="1.20.1740.10">
    <property type="entry name" value="Amino acid/polyamine transporter I"/>
    <property type="match status" value="1"/>
</dbReference>
<name>A0A073ISG0_9BACT</name>
<evidence type="ECO:0000256" key="6">
    <source>
        <dbReference type="SAM" id="Phobius"/>
    </source>
</evidence>
<dbReference type="eggNOG" id="COG1113">
    <property type="taxonomic scope" value="Bacteria"/>
</dbReference>
<dbReference type="EMBL" id="JMKI01000026">
    <property type="protein sequence ID" value="KEJ92475.1"/>
    <property type="molecule type" value="Genomic_DNA"/>
</dbReference>
<keyword evidence="2" id="KW-1003">Cell membrane</keyword>
<gene>
    <name evidence="7" type="ORF">EH55_03160</name>
</gene>
<dbReference type="Proteomes" id="UP000027665">
    <property type="component" value="Unassembled WGS sequence"/>
</dbReference>
<feature type="transmembrane region" description="Helical" evidence="6">
    <location>
        <begin position="390"/>
        <end position="411"/>
    </location>
</feature>
<feature type="transmembrane region" description="Helical" evidence="6">
    <location>
        <begin position="471"/>
        <end position="493"/>
    </location>
</feature>
<feature type="transmembrane region" description="Helical" evidence="6">
    <location>
        <begin position="159"/>
        <end position="176"/>
    </location>
</feature>
<dbReference type="GeneID" id="90983348"/>
<feature type="transmembrane region" description="Helical" evidence="6">
    <location>
        <begin position="196"/>
        <end position="220"/>
    </location>
</feature>
<evidence type="ECO:0000313" key="8">
    <source>
        <dbReference type="Proteomes" id="UP000027665"/>
    </source>
</evidence>
<dbReference type="OrthoDB" id="9762947at2"/>
<comment type="caution">
    <text evidence="7">The sequence shown here is derived from an EMBL/GenBank/DDBJ whole genome shotgun (WGS) entry which is preliminary data.</text>
</comment>
<keyword evidence="8" id="KW-1185">Reference proteome</keyword>
<dbReference type="GO" id="GO:0005886">
    <property type="term" value="C:plasma membrane"/>
    <property type="evidence" value="ECO:0007669"/>
    <property type="project" value="UniProtKB-SubCell"/>
</dbReference>
<dbReference type="PATRIC" id="fig|2754.20.peg.758"/>
<feature type="transmembrane region" description="Helical" evidence="6">
    <location>
        <begin position="46"/>
        <end position="71"/>
    </location>
</feature>
<dbReference type="PIRSF" id="PIRSF006060">
    <property type="entry name" value="AA_transporter"/>
    <property type="match status" value="1"/>
</dbReference>
<dbReference type="Pfam" id="PF13520">
    <property type="entry name" value="AA_permease_2"/>
    <property type="match status" value="1"/>
</dbReference>
<evidence type="ECO:0000256" key="5">
    <source>
        <dbReference type="ARBA" id="ARBA00023136"/>
    </source>
</evidence>
<sequence>MSEIQTSTLKRSFGMREAVTITVGTVIGVGLFTVGANVVGLMGASVILATFVAMIVSVYPALLYAEMGAALPYAGGTYKYAALGIGKPMGMLAGWNFIISLVAVTSGEAMAFSFYFKAVFHVFGCELPISDVFIACFVVGAFIYTNVRGVEITGRLQNGFMFFFWGVALVWFLMMIPNVDLQNYVRLPEYVDFKPAGFIGSVAMIWWCFAGFETCCAMGEEIKYPQINIPRALFLAPFIVFAVNAAFQWFLVGIVPTAQLGAIASADAPYAEAMKIAGILGFPLLMLALGIAFGGDFSTLNASIAVPPRYLFTMARDGAVPQIFAKVHPKYKTPYVSIIALGTLSIALIATDSLIYIASLSLFADLFYYVIGIAAALGLRIKHKELNRPYRAPGITIGAPVSVLIYIVMMTQLPPDALLTGIVWCALGLLIYCFCRKRYAANEDEALSSQILLAETPSAEEMEKMDREYKIWRRIVAVAVVIAAAIYALPFSIG</sequence>
<evidence type="ECO:0000256" key="4">
    <source>
        <dbReference type="ARBA" id="ARBA00022989"/>
    </source>
</evidence>
<dbReference type="RefSeq" id="WP_037975573.1">
    <property type="nucleotide sequence ID" value="NZ_JMKI01000026.1"/>
</dbReference>
<feature type="transmembrane region" description="Helical" evidence="6">
    <location>
        <begin position="92"/>
        <end position="115"/>
    </location>
</feature>
<feature type="transmembrane region" description="Helical" evidence="6">
    <location>
        <begin position="417"/>
        <end position="435"/>
    </location>
</feature>
<feature type="transmembrane region" description="Helical" evidence="6">
    <location>
        <begin position="232"/>
        <end position="256"/>
    </location>
</feature>
<evidence type="ECO:0000256" key="1">
    <source>
        <dbReference type="ARBA" id="ARBA00004651"/>
    </source>
</evidence>
<dbReference type="STRING" id="2754.EH55_03160"/>
<keyword evidence="4 6" id="KW-1133">Transmembrane helix</keyword>
<protein>
    <submittedName>
        <fullName evidence="7">Amino acid permease</fullName>
    </submittedName>
</protein>
<keyword evidence="5 6" id="KW-0472">Membrane</keyword>
<feature type="transmembrane region" description="Helical" evidence="6">
    <location>
        <begin position="21"/>
        <end position="40"/>
    </location>
</feature>
<feature type="transmembrane region" description="Helical" evidence="6">
    <location>
        <begin position="276"/>
        <end position="294"/>
    </location>
</feature>
<keyword evidence="3 6" id="KW-0812">Transmembrane</keyword>
<organism evidence="7 8">
    <name type="scientific">Synergistes jonesii</name>
    <dbReference type="NCBI Taxonomy" id="2754"/>
    <lineage>
        <taxon>Bacteria</taxon>
        <taxon>Thermotogati</taxon>
        <taxon>Synergistota</taxon>
        <taxon>Synergistia</taxon>
        <taxon>Synergistales</taxon>
        <taxon>Synergistaceae</taxon>
        <taxon>Synergistes</taxon>
    </lineage>
</organism>
<feature type="transmembrane region" description="Helical" evidence="6">
    <location>
        <begin position="356"/>
        <end position="378"/>
    </location>
</feature>
<feature type="transmembrane region" description="Helical" evidence="6">
    <location>
        <begin position="333"/>
        <end position="350"/>
    </location>
</feature>
<evidence type="ECO:0000313" key="7">
    <source>
        <dbReference type="EMBL" id="KEJ92475.1"/>
    </source>
</evidence>